<keyword evidence="3" id="KW-1133">Transmembrane helix</keyword>
<proteinExistence type="predicted"/>
<protein>
    <submittedName>
        <fullName evidence="4">SpoIIIAH-like family protein</fullName>
    </submittedName>
</protein>
<dbReference type="KEGG" id="pprt:ET464_07375"/>
<dbReference type="Proteomes" id="UP000293568">
    <property type="component" value="Chromosome"/>
</dbReference>
<feature type="compositionally biased region" description="Low complexity" evidence="2">
    <location>
        <begin position="78"/>
        <end position="101"/>
    </location>
</feature>
<gene>
    <name evidence="4" type="ORF">ET464_07375</name>
</gene>
<name>A0A4P6EWY3_9BACL</name>
<dbReference type="OrthoDB" id="2665883at2"/>
<evidence type="ECO:0000256" key="1">
    <source>
        <dbReference type="SAM" id="Coils"/>
    </source>
</evidence>
<dbReference type="AlphaFoldDB" id="A0A4P6EWY3"/>
<keyword evidence="1" id="KW-0175">Coiled coil</keyword>
<keyword evidence="3" id="KW-0812">Transmembrane</keyword>
<accession>A0A4P6EWY3</accession>
<feature type="compositionally biased region" description="Polar residues" evidence="2">
    <location>
        <begin position="35"/>
        <end position="51"/>
    </location>
</feature>
<keyword evidence="5" id="KW-1185">Reference proteome</keyword>
<keyword evidence="3" id="KW-0472">Membrane</keyword>
<feature type="coiled-coil region" evidence="1">
    <location>
        <begin position="128"/>
        <end position="187"/>
    </location>
</feature>
<sequence length="238" mass="25256">MNTKRQTVWLVSMLSLMVVLSAYYLFTQDKSSPNVLTDGTQSEQQAGTTEVNGKAGDNGIIVSDAGDAAKSGKGDAGKSGNADGTAANAGDAGKAGSSADKASSDEPSAADQQVIDNLTGVPSTAVFAQIQEQNQERYDDQVDSLMKQIASTSDSTAEQASQAATDLQQLEERYEKLNGLQADLQKKFDNVAIDEQNNRFKVVVQTEKLEKSEAVSIIDQVVKTLDVPADLVSVQYVP</sequence>
<dbReference type="Pfam" id="PF12685">
    <property type="entry name" value="SpoIIIAH"/>
    <property type="match status" value="1"/>
</dbReference>
<evidence type="ECO:0000256" key="3">
    <source>
        <dbReference type="SAM" id="Phobius"/>
    </source>
</evidence>
<dbReference type="RefSeq" id="WP_129439638.1">
    <property type="nucleotide sequence ID" value="NZ_CP035492.1"/>
</dbReference>
<feature type="region of interest" description="Disordered" evidence="2">
    <location>
        <begin position="35"/>
        <end position="110"/>
    </location>
</feature>
<evidence type="ECO:0000313" key="5">
    <source>
        <dbReference type="Proteomes" id="UP000293568"/>
    </source>
</evidence>
<dbReference type="Gene3D" id="1.10.287.4300">
    <property type="entry name" value="Stage III sporulation protein AH-like"/>
    <property type="match status" value="1"/>
</dbReference>
<dbReference type="InterPro" id="IPR024232">
    <property type="entry name" value="SpoIIIAH"/>
</dbReference>
<dbReference type="InterPro" id="IPR038503">
    <property type="entry name" value="SpoIIIAH_sf"/>
</dbReference>
<reference evidence="4 5" key="1">
    <citation type="submission" date="2019-01" db="EMBL/GenBank/DDBJ databases">
        <title>Genome sequencing of strain FW100M-2.</title>
        <authorList>
            <person name="Heo J."/>
            <person name="Kim S.-J."/>
            <person name="Kim J.-S."/>
            <person name="Hong S.-B."/>
            <person name="Kwon S.-W."/>
        </authorList>
    </citation>
    <scope>NUCLEOTIDE SEQUENCE [LARGE SCALE GENOMIC DNA]</scope>
    <source>
        <strain evidence="4 5">FW100M-2</strain>
    </source>
</reference>
<evidence type="ECO:0000313" key="4">
    <source>
        <dbReference type="EMBL" id="QAY66249.1"/>
    </source>
</evidence>
<feature type="transmembrane region" description="Helical" evidence="3">
    <location>
        <begin position="7"/>
        <end position="26"/>
    </location>
</feature>
<evidence type="ECO:0000256" key="2">
    <source>
        <dbReference type="SAM" id="MobiDB-lite"/>
    </source>
</evidence>
<dbReference type="EMBL" id="CP035492">
    <property type="protein sequence ID" value="QAY66249.1"/>
    <property type="molecule type" value="Genomic_DNA"/>
</dbReference>
<organism evidence="4 5">
    <name type="scientific">Paenibacillus protaetiae</name>
    <dbReference type="NCBI Taxonomy" id="2509456"/>
    <lineage>
        <taxon>Bacteria</taxon>
        <taxon>Bacillati</taxon>
        <taxon>Bacillota</taxon>
        <taxon>Bacilli</taxon>
        <taxon>Bacillales</taxon>
        <taxon>Paenibacillaceae</taxon>
        <taxon>Paenibacillus</taxon>
    </lineage>
</organism>